<reference evidence="2" key="1">
    <citation type="submission" date="2018-11" db="EMBL/GenBank/DDBJ databases">
        <authorList>
            <person name="Grassa J C."/>
        </authorList>
    </citation>
    <scope>NUCLEOTIDE SEQUENCE [LARGE SCALE GENOMIC DNA]</scope>
</reference>
<organism evidence="2 3">
    <name type="scientific">Cannabis sativa</name>
    <name type="common">Hemp</name>
    <name type="synonym">Marijuana</name>
    <dbReference type="NCBI Taxonomy" id="3483"/>
    <lineage>
        <taxon>Eukaryota</taxon>
        <taxon>Viridiplantae</taxon>
        <taxon>Streptophyta</taxon>
        <taxon>Embryophyta</taxon>
        <taxon>Tracheophyta</taxon>
        <taxon>Spermatophyta</taxon>
        <taxon>Magnoliopsida</taxon>
        <taxon>eudicotyledons</taxon>
        <taxon>Gunneridae</taxon>
        <taxon>Pentapetalae</taxon>
        <taxon>rosids</taxon>
        <taxon>fabids</taxon>
        <taxon>Rosales</taxon>
        <taxon>Cannabaceae</taxon>
        <taxon>Cannabis</taxon>
    </lineage>
</organism>
<sequence length="148" mass="17144">MFLKDIAFGCRIRWGTLQADLGENSLIPSSTLDKDGKKAKVDVIKELNQYRKNEREEAERKEAERKEAKKKTDLWEKTCDTYRQLGVEKWATVANQDLTFLAYSLGHKLVGVNLLAKRCSEALFKMSLELENLRAKREKLRGLKLRLN</sequence>
<reference evidence="2" key="2">
    <citation type="submission" date="2021-03" db="UniProtKB">
        <authorList>
            <consortium name="EnsemblPlants"/>
        </authorList>
    </citation>
    <scope>IDENTIFICATION</scope>
</reference>
<accession>A0A803NJB2</accession>
<protein>
    <submittedName>
        <fullName evidence="2">Uncharacterized protein</fullName>
    </submittedName>
</protein>
<dbReference type="Gramene" id="evm.model.01.199">
    <property type="protein sequence ID" value="cds.evm.model.01.199"/>
    <property type="gene ID" value="evm.TU.01.199"/>
</dbReference>
<evidence type="ECO:0000313" key="3">
    <source>
        <dbReference type="Proteomes" id="UP000596661"/>
    </source>
</evidence>
<dbReference type="EnsemblPlants" id="evm.model.01.199">
    <property type="protein sequence ID" value="cds.evm.model.01.199"/>
    <property type="gene ID" value="evm.TU.01.199"/>
</dbReference>
<feature type="coiled-coil region" evidence="1">
    <location>
        <begin position="44"/>
        <end position="78"/>
    </location>
</feature>
<evidence type="ECO:0000256" key="1">
    <source>
        <dbReference type="SAM" id="Coils"/>
    </source>
</evidence>
<name>A0A803NJB2_CANSA</name>
<dbReference type="EMBL" id="UZAU01000007">
    <property type="status" value="NOT_ANNOTATED_CDS"/>
    <property type="molecule type" value="Genomic_DNA"/>
</dbReference>
<dbReference type="Proteomes" id="UP000596661">
    <property type="component" value="Chromosome 1"/>
</dbReference>
<keyword evidence="1" id="KW-0175">Coiled coil</keyword>
<proteinExistence type="predicted"/>
<keyword evidence="3" id="KW-1185">Reference proteome</keyword>
<dbReference type="AlphaFoldDB" id="A0A803NJB2"/>
<evidence type="ECO:0000313" key="2">
    <source>
        <dbReference type="EnsemblPlants" id="cds.evm.model.01.199"/>
    </source>
</evidence>